<feature type="transmembrane region" description="Helical" evidence="5">
    <location>
        <begin position="170"/>
        <end position="189"/>
    </location>
</feature>
<dbReference type="InterPro" id="IPR036259">
    <property type="entry name" value="MFS_trans_sf"/>
</dbReference>
<accession>A0A0Q9YQ52</accession>
<dbReference type="PANTHER" id="PTHR43826">
    <property type="entry name" value="GLUCOSE-6-PHOSPHATE EXCHANGER SLC37A4"/>
    <property type="match status" value="1"/>
</dbReference>
<evidence type="ECO:0000256" key="5">
    <source>
        <dbReference type="SAM" id="Phobius"/>
    </source>
</evidence>
<feature type="transmembrane region" description="Helical" evidence="5">
    <location>
        <begin position="290"/>
        <end position="309"/>
    </location>
</feature>
<feature type="transmembrane region" description="Helical" evidence="5">
    <location>
        <begin position="258"/>
        <end position="278"/>
    </location>
</feature>
<dbReference type="PATRIC" id="fig|1590043.3.peg.477"/>
<keyword evidence="4 5" id="KW-0472">Membrane</keyword>
<keyword evidence="2 5" id="KW-0812">Transmembrane</keyword>
<dbReference type="PROSITE" id="PS50850">
    <property type="entry name" value="MFS"/>
    <property type="match status" value="1"/>
</dbReference>
<dbReference type="GO" id="GO:0016020">
    <property type="term" value="C:membrane"/>
    <property type="evidence" value="ECO:0007669"/>
    <property type="project" value="UniProtKB-ARBA"/>
</dbReference>
<evidence type="ECO:0000256" key="2">
    <source>
        <dbReference type="ARBA" id="ARBA00022692"/>
    </source>
</evidence>
<reference evidence="7" key="1">
    <citation type="submission" date="2015-09" db="EMBL/GenBank/DDBJ databases">
        <title>Draft Genome Sequences of Two Novel Amoeba-resistant Intranuclear Bacteria, Candidatus Berkiella cookevillensis and Candidatus Berkiella aquae.</title>
        <authorList>
            <person name="Mehari Y.T."/>
            <person name="Arivett B.A."/>
            <person name="Farone A.L."/>
            <person name="Gunderson J.H."/>
            <person name="Farone M.B."/>
        </authorList>
    </citation>
    <scope>NUCLEOTIDE SEQUENCE [LARGE SCALE GENOMIC DNA]</scope>
    <source>
        <strain evidence="7">HT99</strain>
    </source>
</reference>
<dbReference type="PANTHER" id="PTHR43826:SF3">
    <property type="entry name" value="GLUCOSE-6-PHOSPHATE EXCHANGER SLC37A4"/>
    <property type="match status" value="1"/>
</dbReference>
<feature type="domain" description="Major facilitator superfamily (MFS) profile" evidence="6">
    <location>
        <begin position="12"/>
        <end position="419"/>
    </location>
</feature>
<dbReference type="InterPro" id="IPR011701">
    <property type="entry name" value="MFS"/>
</dbReference>
<evidence type="ECO:0000313" key="7">
    <source>
        <dbReference type="EMBL" id="KRG22057.1"/>
    </source>
</evidence>
<name>A0A0Q9YQ52_9GAMM</name>
<feature type="transmembrane region" description="Helical" evidence="5">
    <location>
        <begin position="344"/>
        <end position="372"/>
    </location>
</feature>
<dbReference type="Gene3D" id="1.20.1250.20">
    <property type="entry name" value="MFS general substrate transporter like domains"/>
    <property type="match status" value="2"/>
</dbReference>
<dbReference type="EMBL" id="LKAJ01000002">
    <property type="protein sequence ID" value="KRG22057.1"/>
    <property type="molecule type" value="Genomic_DNA"/>
</dbReference>
<feature type="transmembrane region" description="Helical" evidence="5">
    <location>
        <begin position="40"/>
        <end position="61"/>
    </location>
</feature>
<dbReference type="GO" id="GO:0012505">
    <property type="term" value="C:endomembrane system"/>
    <property type="evidence" value="ECO:0007669"/>
    <property type="project" value="UniProtKB-SubCell"/>
</dbReference>
<dbReference type="OrthoDB" id="5620971at2"/>
<organism evidence="7">
    <name type="scientific">Candidatus Berkiella aquae</name>
    <dbReference type="NCBI Taxonomy" id="295108"/>
    <lineage>
        <taxon>Bacteria</taxon>
        <taxon>Pseudomonadati</taxon>
        <taxon>Pseudomonadota</taxon>
        <taxon>Gammaproteobacteria</taxon>
        <taxon>Candidatus Berkiellales</taxon>
        <taxon>Candidatus Berkiellaceae</taxon>
        <taxon>Candidatus Berkiella</taxon>
    </lineage>
</organism>
<dbReference type="InterPro" id="IPR051337">
    <property type="entry name" value="OPA_Antiporter"/>
</dbReference>
<proteinExistence type="predicted"/>
<feature type="transmembrane region" description="Helical" evidence="5">
    <location>
        <begin position="110"/>
        <end position="131"/>
    </location>
</feature>
<dbReference type="AlphaFoldDB" id="A0A0Q9YQ52"/>
<keyword evidence="3 5" id="KW-1133">Transmembrane helix</keyword>
<comment type="subcellular location">
    <subcellularLocation>
        <location evidence="1">Endomembrane system</location>
        <topology evidence="1">Multi-pass membrane protein</topology>
    </subcellularLocation>
</comment>
<dbReference type="GO" id="GO:0061513">
    <property type="term" value="F:glucose 6-phosphate:phosphate antiporter activity"/>
    <property type="evidence" value="ECO:0007669"/>
    <property type="project" value="TreeGrafter"/>
</dbReference>
<gene>
    <name evidence="7" type="primary">yjjL_2</name>
    <name evidence="7" type="ORF">HT99x_00474</name>
</gene>
<dbReference type="InterPro" id="IPR020846">
    <property type="entry name" value="MFS_dom"/>
</dbReference>
<dbReference type="STRING" id="295108.HT99x_00474"/>
<dbReference type="GO" id="GO:0035435">
    <property type="term" value="P:phosphate ion transmembrane transport"/>
    <property type="evidence" value="ECO:0007669"/>
    <property type="project" value="TreeGrafter"/>
</dbReference>
<dbReference type="SUPFAM" id="SSF103473">
    <property type="entry name" value="MFS general substrate transporter"/>
    <property type="match status" value="1"/>
</dbReference>
<evidence type="ECO:0000256" key="1">
    <source>
        <dbReference type="ARBA" id="ARBA00004127"/>
    </source>
</evidence>
<feature type="transmembrane region" description="Helical" evidence="5">
    <location>
        <begin position="81"/>
        <end position="98"/>
    </location>
</feature>
<feature type="transmembrane region" description="Helical" evidence="5">
    <location>
        <begin position="315"/>
        <end position="337"/>
    </location>
</feature>
<sequence>MAHHRMNPVVLPVIMFSVATIFYLYEFLLRVSPNVLEKELSLAFIMDANAFGFFSSCWYWAYAPLQLPVGALTDKYGPRRLLTGAILLCGLSTLALAHTQSFYVGCLMRALIGTGSAFAFISCLKIVNIWFEPRWFPFMTGITLTIGTLGAAVGGTPLSIGLNYLSWRELMIYLGLFGLFLTIFAWIFIRDHNPDHPEFELQTKNSPPFWRCLKEVVRQPQSWIVGIYAFFVTAPTDAFGGAWGVKFLVDAHGISRDAASMPAVTMTFIGMAVGSPLLGWISGVFNNRKIPMAISGLIAALALTIIVYWPQLTEFWACILFFSFGASGTYVLAFVMTRRFSSSLYVATAVGVVNMVSMFGSAILTYLIGWILDKVRSGEILPNGEPVYTVADYHFSLVLLPIFYAISALLIVPLIRDKRD</sequence>
<protein>
    <submittedName>
        <fullName evidence="7">L-galactonate transporter</fullName>
    </submittedName>
</protein>
<feature type="transmembrane region" description="Helical" evidence="5">
    <location>
        <begin position="6"/>
        <end position="28"/>
    </location>
</feature>
<feature type="transmembrane region" description="Helical" evidence="5">
    <location>
        <begin position="137"/>
        <end position="158"/>
    </location>
</feature>
<evidence type="ECO:0000256" key="3">
    <source>
        <dbReference type="ARBA" id="ARBA00022989"/>
    </source>
</evidence>
<evidence type="ECO:0000259" key="6">
    <source>
        <dbReference type="PROSITE" id="PS50850"/>
    </source>
</evidence>
<evidence type="ECO:0000256" key="4">
    <source>
        <dbReference type="ARBA" id="ARBA00023136"/>
    </source>
</evidence>
<dbReference type="Pfam" id="PF07690">
    <property type="entry name" value="MFS_1"/>
    <property type="match status" value="1"/>
</dbReference>
<comment type="caution">
    <text evidence="7">The sequence shown here is derived from an EMBL/GenBank/DDBJ whole genome shotgun (WGS) entry which is preliminary data.</text>
</comment>
<feature type="transmembrane region" description="Helical" evidence="5">
    <location>
        <begin position="392"/>
        <end position="415"/>
    </location>
</feature>